<evidence type="ECO:0000256" key="6">
    <source>
        <dbReference type="ARBA" id="ARBA00039017"/>
    </source>
</evidence>
<evidence type="ECO:0000256" key="4">
    <source>
        <dbReference type="ARBA" id="ARBA00022801"/>
    </source>
</evidence>
<organism evidence="9 10">
    <name type="scientific">Tetranychus urticae</name>
    <name type="common">Two-spotted spider mite</name>
    <dbReference type="NCBI Taxonomy" id="32264"/>
    <lineage>
        <taxon>Eukaryota</taxon>
        <taxon>Metazoa</taxon>
        <taxon>Ecdysozoa</taxon>
        <taxon>Arthropoda</taxon>
        <taxon>Chelicerata</taxon>
        <taxon>Arachnida</taxon>
        <taxon>Acari</taxon>
        <taxon>Acariformes</taxon>
        <taxon>Trombidiformes</taxon>
        <taxon>Prostigmata</taxon>
        <taxon>Eleutherengona</taxon>
        <taxon>Raphignathae</taxon>
        <taxon>Tetranychoidea</taxon>
        <taxon>Tetranychidae</taxon>
        <taxon>Tetranychus</taxon>
    </lineage>
</organism>
<evidence type="ECO:0000256" key="5">
    <source>
        <dbReference type="ARBA" id="ARBA00037900"/>
    </source>
</evidence>
<dbReference type="STRING" id="32264.T1KRR6"/>
<dbReference type="GO" id="GO:0008936">
    <property type="term" value="F:nicotinamidase activity"/>
    <property type="evidence" value="ECO:0007669"/>
    <property type="project" value="UniProtKB-EC"/>
</dbReference>
<dbReference type="InterPro" id="IPR000868">
    <property type="entry name" value="Isochorismatase-like_dom"/>
</dbReference>
<dbReference type="EC" id="3.5.1.19" evidence="6"/>
<accession>T1KRR6</accession>
<protein>
    <recommendedName>
        <fullName evidence="6">nicotinamidase</fullName>
        <ecNumber evidence="6">3.5.1.19</ecNumber>
    </recommendedName>
    <alternativeName>
        <fullName evidence="7">Nicotinamide deamidase</fullName>
    </alternativeName>
</protein>
<dbReference type="InterPro" id="IPR036380">
    <property type="entry name" value="Isochorismatase-like_sf"/>
</dbReference>
<dbReference type="EnsemblMetazoa" id="tetur19g00460.1">
    <property type="protein sequence ID" value="tetur19g00460.1"/>
    <property type="gene ID" value="tetur19g00460"/>
</dbReference>
<dbReference type="Gene3D" id="3.40.50.850">
    <property type="entry name" value="Isochorismatase-like"/>
    <property type="match status" value="1"/>
</dbReference>
<evidence type="ECO:0000313" key="9">
    <source>
        <dbReference type="EnsemblMetazoa" id="tetur19g00460.1"/>
    </source>
</evidence>
<reference evidence="9" key="2">
    <citation type="submission" date="2015-06" db="UniProtKB">
        <authorList>
            <consortium name="EnsemblMetazoa"/>
        </authorList>
    </citation>
    <scope>IDENTIFICATION</scope>
</reference>
<dbReference type="PANTHER" id="PTHR11080">
    <property type="entry name" value="PYRAZINAMIDASE/NICOTINAMIDASE"/>
    <property type="match status" value="1"/>
</dbReference>
<feature type="domain" description="Isochorismatase-like" evidence="8">
    <location>
        <begin position="80"/>
        <end position="308"/>
    </location>
</feature>
<evidence type="ECO:0000259" key="8">
    <source>
        <dbReference type="Pfam" id="PF00857"/>
    </source>
</evidence>
<dbReference type="Pfam" id="PF00857">
    <property type="entry name" value="Isochorismatase"/>
    <property type="match status" value="1"/>
</dbReference>
<evidence type="ECO:0000256" key="3">
    <source>
        <dbReference type="ARBA" id="ARBA00022723"/>
    </source>
</evidence>
<evidence type="ECO:0000313" key="10">
    <source>
        <dbReference type="Proteomes" id="UP000015104"/>
    </source>
</evidence>
<gene>
    <name evidence="9" type="primary">107366796</name>
</gene>
<comment type="pathway">
    <text evidence="5">Cofactor biosynthesis; nicotinate biosynthesis; nicotinate from nicotinamide: step 1/1.</text>
</comment>
<sequence length="339" mass="38509">MTSNNENLFKDKLLQKLSNKDGLYSNEFDKLINDLFTGIVDSEAKEVFRAFSPTSHGIMARKDLEHMWTNWLSLVLDSKTAFLIVDVQNDFISGSLALDNLSSKKEQSCAQIIPLINSMIDTIPFEVVVYTLDWHPPGHISFADCAHLRQITQINGSKIEKDAQKTIQPFDKVTFNINGQLLEQVVYPSHCVKDSWGAQLHEDLKIAPNSMKIYKGTNPDVDSYSGFKDNEAIEWTDLDYKLKTKGITDVYICGLAYDICVYHTALDALSLNYRTLLVEDCCEGTKESEVQQARKELEENGCLIVTSTEADKTIRDKIKSWKRAYELFKKLPPSVFIKN</sequence>
<dbReference type="GO" id="GO:0019363">
    <property type="term" value="P:pyridine nucleotide biosynthetic process"/>
    <property type="evidence" value="ECO:0007669"/>
    <property type="project" value="UniProtKB-KW"/>
</dbReference>
<name>T1KRR6_TETUR</name>
<dbReference type="HOGENOM" id="CLU_068979_13_1_1"/>
<dbReference type="OMA" id="DYCVWST"/>
<evidence type="ECO:0000256" key="1">
    <source>
        <dbReference type="ARBA" id="ARBA00006336"/>
    </source>
</evidence>
<dbReference type="OrthoDB" id="167809at2759"/>
<dbReference type="AlphaFoldDB" id="T1KRR6"/>
<keyword evidence="10" id="KW-1185">Reference proteome</keyword>
<keyword evidence="3" id="KW-0479">Metal-binding</keyword>
<keyword evidence="2" id="KW-0662">Pyridine nucleotide biosynthesis</keyword>
<dbReference type="InterPro" id="IPR052347">
    <property type="entry name" value="Isochorismatase_Nicotinamidase"/>
</dbReference>
<dbReference type="eggNOG" id="KOG4003">
    <property type="taxonomic scope" value="Eukaryota"/>
</dbReference>
<reference evidence="10" key="1">
    <citation type="submission" date="2011-08" db="EMBL/GenBank/DDBJ databases">
        <authorList>
            <person name="Rombauts S."/>
        </authorList>
    </citation>
    <scope>NUCLEOTIDE SEQUENCE</scope>
    <source>
        <strain evidence="10">London</strain>
    </source>
</reference>
<dbReference type="SUPFAM" id="SSF52499">
    <property type="entry name" value="Isochorismatase-like hydrolases"/>
    <property type="match status" value="1"/>
</dbReference>
<keyword evidence="4" id="KW-0378">Hydrolase</keyword>
<dbReference type="Proteomes" id="UP000015104">
    <property type="component" value="Unassembled WGS sequence"/>
</dbReference>
<dbReference type="GO" id="GO:0046872">
    <property type="term" value="F:metal ion binding"/>
    <property type="evidence" value="ECO:0007669"/>
    <property type="project" value="UniProtKB-KW"/>
</dbReference>
<evidence type="ECO:0000256" key="2">
    <source>
        <dbReference type="ARBA" id="ARBA00022642"/>
    </source>
</evidence>
<comment type="similarity">
    <text evidence="1">Belongs to the isochorismatase family.</text>
</comment>
<dbReference type="PANTHER" id="PTHR11080:SF2">
    <property type="entry name" value="LD05707P"/>
    <property type="match status" value="1"/>
</dbReference>
<proteinExistence type="inferred from homology"/>
<evidence type="ECO:0000256" key="7">
    <source>
        <dbReference type="ARBA" id="ARBA00043224"/>
    </source>
</evidence>
<dbReference type="KEGG" id="tut:107366796"/>
<dbReference type="EMBL" id="CAEY01000418">
    <property type="status" value="NOT_ANNOTATED_CDS"/>
    <property type="molecule type" value="Genomic_DNA"/>
</dbReference>